<feature type="domain" description="Type II/III secretion system secretin-like" evidence="2">
    <location>
        <begin position="3"/>
        <end position="92"/>
    </location>
</feature>
<dbReference type="Proteomes" id="UP000253910">
    <property type="component" value="Unassembled WGS sequence"/>
</dbReference>
<dbReference type="GO" id="GO:0009306">
    <property type="term" value="P:protein secretion"/>
    <property type="evidence" value="ECO:0007669"/>
    <property type="project" value="InterPro"/>
</dbReference>
<gene>
    <name evidence="3" type="ORF">DPV87_04320</name>
</gene>
<name>A0A369Z2P9_HAEPA</name>
<proteinExistence type="inferred from homology"/>
<accession>A0A369Z2P9</accession>
<dbReference type="Pfam" id="PF00263">
    <property type="entry name" value="Secretin"/>
    <property type="match status" value="1"/>
</dbReference>
<comment type="caution">
    <text evidence="3">The sequence shown here is derived from an EMBL/GenBank/DDBJ whole genome shotgun (WGS) entry which is preliminary data.</text>
</comment>
<evidence type="ECO:0000313" key="4">
    <source>
        <dbReference type="Proteomes" id="UP000253910"/>
    </source>
</evidence>
<evidence type="ECO:0000313" key="3">
    <source>
        <dbReference type="EMBL" id="RDE92603.1"/>
    </source>
</evidence>
<evidence type="ECO:0000256" key="1">
    <source>
        <dbReference type="RuleBase" id="RU004003"/>
    </source>
</evidence>
<dbReference type="AlphaFoldDB" id="A0A369Z2P9"/>
<dbReference type="EMBL" id="QEPW01000006">
    <property type="protein sequence ID" value="RDE92603.1"/>
    <property type="molecule type" value="Genomic_DNA"/>
</dbReference>
<evidence type="ECO:0000259" key="2">
    <source>
        <dbReference type="Pfam" id="PF00263"/>
    </source>
</evidence>
<comment type="similarity">
    <text evidence="1">Belongs to the bacterial secretin family.</text>
</comment>
<reference evidence="3 4" key="1">
    <citation type="submission" date="2018-05" db="EMBL/GenBank/DDBJ databases">
        <title>Draft Genome Sequences for a Diverse set of 7 Haemophilus Species.</title>
        <authorList>
            <person name="Nichols M."/>
            <person name="Topaz N."/>
            <person name="Wang X."/>
            <person name="Wang X."/>
            <person name="Boxrud D."/>
        </authorList>
    </citation>
    <scope>NUCLEOTIDE SEQUENCE [LARGE SCALE GENOMIC DNA]</scope>
    <source>
        <strain evidence="3 4">C2008001710</strain>
    </source>
</reference>
<organism evidence="3 4">
    <name type="scientific">Haemophilus parainfluenzae</name>
    <dbReference type="NCBI Taxonomy" id="729"/>
    <lineage>
        <taxon>Bacteria</taxon>
        <taxon>Pseudomonadati</taxon>
        <taxon>Pseudomonadota</taxon>
        <taxon>Gammaproteobacteria</taxon>
        <taxon>Pasteurellales</taxon>
        <taxon>Pasteurellaceae</taxon>
        <taxon>Haemophilus</taxon>
    </lineage>
</organism>
<protein>
    <submittedName>
        <fullName evidence="3">Bacterial type II and III secretion system family protein</fullName>
    </submittedName>
</protein>
<sequence>MKTIIKNNAIDLKINQQLSNFVKTDTGVNQSPTLIKRDIVTDVTLKSGDIVVLGGLAENKITEGETGFSFLPKGILSGSSKSNSKTDIIILLQVKEI</sequence>
<dbReference type="InterPro" id="IPR004846">
    <property type="entry name" value="T2SS/T3SS_dom"/>
</dbReference>